<evidence type="ECO:0000313" key="3">
    <source>
        <dbReference type="EMBL" id="EPS99572.1"/>
    </source>
</evidence>
<evidence type="ECO:0000256" key="1">
    <source>
        <dbReference type="SAM" id="MobiDB-lite"/>
    </source>
</evidence>
<dbReference type="GO" id="GO:0015631">
    <property type="term" value="F:tubulin binding"/>
    <property type="evidence" value="ECO:0007669"/>
    <property type="project" value="TreeGrafter"/>
</dbReference>
<dbReference type="HOGENOM" id="CLU_540962_0_0_1"/>
<dbReference type="InParanoid" id="S8E478"/>
<dbReference type="STRING" id="743788.S8E478"/>
<proteinExistence type="predicted"/>
<dbReference type="PANTHER" id="PTHR28190:SF1">
    <property type="entry name" value="NUCLEAR MIGRATION PROTEIN NUM1"/>
    <property type="match status" value="1"/>
</dbReference>
<dbReference type="eggNOG" id="ENOG502QWE7">
    <property type="taxonomic scope" value="Eukaryota"/>
</dbReference>
<sequence length="560" mass="61375">MDDISNRARTPSIIPIAIDKSRPPMMTLPPPPRAPPPPNSMPPPSFIPDKRLSQDAPPPRPSSPPPPELIQRATTPLGGMLSASGVRPFGLRQHGSSMPPLQNGLRELPSTSSFRSAANAASRAPLSSPTPSTMSFGIKERRERSTASLNSGGHSMGSQRSSVSSDHQAFQQPVRMTDSGMADRSADMSQRTPAGGSTDPTIIHAITQTMIGEFLYKYTRRTMGKGPGNTRHKRFFWIHPYTRTLYWSSADPGSSNVAESSAKSAYIEAVRSVLDPNPMPPGVHQYSLVVSTPQREMKFTAPTKDRHDIWLNALKYLLTRPNAIPANAPGGSMNAPLSPMSMDRELPDDEQHVHPNVMASPQSQRSARTGRTQLSADSWNVTPRGQRSRSQISLGGSIGKRAGTPAAEYLRWSERGEQELLHSPTKDYEHIPGHDDEDLDFELHDGTMSDGGFEGLENVRACCDGRHTVGRSGIHEHHHHHHHHDDHPPEHQIHRQPSRPVDHLQAAPKEISRPSSPAWSFRSRAGSGTSHDGAGFFSRFGSRRSTKHVQGVFAGTQEQL</sequence>
<feature type="compositionally biased region" description="Pro residues" evidence="1">
    <location>
        <begin position="56"/>
        <end position="68"/>
    </location>
</feature>
<feature type="compositionally biased region" description="Polar residues" evidence="1">
    <location>
        <begin position="146"/>
        <end position="171"/>
    </location>
</feature>
<dbReference type="SUPFAM" id="SSF50729">
    <property type="entry name" value="PH domain-like"/>
    <property type="match status" value="1"/>
</dbReference>
<accession>S8E478</accession>
<keyword evidence="4" id="KW-1185">Reference proteome</keyword>
<dbReference type="GO" id="GO:0005543">
    <property type="term" value="F:phospholipid binding"/>
    <property type="evidence" value="ECO:0007669"/>
    <property type="project" value="InterPro"/>
</dbReference>
<feature type="compositionally biased region" description="Basic and acidic residues" evidence="1">
    <location>
        <begin position="342"/>
        <end position="353"/>
    </location>
</feature>
<organism evidence="3 4">
    <name type="scientific">Fomitopsis schrenkii</name>
    <name type="common">Brown rot fungus</name>
    <dbReference type="NCBI Taxonomy" id="2126942"/>
    <lineage>
        <taxon>Eukaryota</taxon>
        <taxon>Fungi</taxon>
        <taxon>Dikarya</taxon>
        <taxon>Basidiomycota</taxon>
        <taxon>Agaricomycotina</taxon>
        <taxon>Agaricomycetes</taxon>
        <taxon>Polyporales</taxon>
        <taxon>Fomitopsis</taxon>
    </lineage>
</organism>
<name>S8E478_FOMSC</name>
<feature type="compositionally biased region" description="Low complexity" evidence="1">
    <location>
        <begin position="110"/>
        <end position="127"/>
    </location>
</feature>
<dbReference type="Proteomes" id="UP000015241">
    <property type="component" value="Unassembled WGS sequence"/>
</dbReference>
<evidence type="ECO:0000259" key="2">
    <source>
        <dbReference type="PROSITE" id="PS50003"/>
    </source>
</evidence>
<dbReference type="GO" id="GO:0005739">
    <property type="term" value="C:mitochondrion"/>
    <property type="evidence" value="ECO:0007669"/>
    <property type="project" value="TreeGrafter"/>
</dbReference>
<feature type="domain" description="PH" evidence="2">
    <location>
        <begin position="208"/>
        <end position="319"/>
    </location>
</feature>
<feature type="compositionally biased region" description="Polar residues" evidence="1">
    <location>
        <begin position="359"/>
        <end position="394"/>
    </location>
</feature>
<dbReference type="SMART" id="SM00233">
    <property type="entry name" value="PH"/>
    <property type="match status" value="1"/>
</dbReference>
<evidence type="ECO:0000313" key="4">
    <source>
        <dbReference type="Proteomes" id="UP000015241"/>
    </source>
</evidence>
<dbReference type="AlphaFoldDB" id="S8E478"/>
<feature type="region of interest" description="Disordered" evidence="1">
    <location>
        <begin position="326"/>
        <end position="401"/>
    </location>
</feature>
<dbReference type="InterPro" id="IPR001849">
    <property type="entry name" value="PH_domain"/>
</dbReference>
<dbReference type="GO" id="GO:0000226">
    <property type="term" value="P:microtubule cytoskeleton organization"/>
    <property type="evidence" value="ECO:0007669"/>
    <property type="project" value="TreeGrafter"/>
</dbReference>
<dbReference type="CDD" id="cd13365">
    <property type="entry name" value="PH_PLC_plant-like"/>
    <property type="match status" value="1"/>
</dbReference>
<dbReference type="Pfam" id="PF12814">
    <property type="entry name" value="Mcp5_PH"/>
    <property type="match status" value="1"/>
</dbReference>
<dbReference type="GO" id="GO:0032065">
    <property type="term" value="P:maintenance of protein location in cell cortex"/>
    <property type="evidence" value="ECO:0007669"/>
    <property type="project" value="InterPro"/>
</dbReference>
<protein>
    <recommendedName>
        <fullName evidence="2">PH domain-containing protein</fullName>
    </recommendedName>
</protein>
<gene>
    <name evidence="3" type="ORF">FOMPIDRAFT_1024190</name>
</gene>
<feature type="region of interest" description="Disordered" evidence="1">
    <location>
        <begin position="1"/>
        <end position="200"/>
    </location>
</feature>
<dbReference type="EMBL" id="KE504156">
    <property type="protein sequence ID" value="EPS99572.1"/>
    <property type="molecule type" value="Genomic_DNA"/>
</dbReference>
<reference evidence="3 4" key="1">
    <citation type="journal article" date="2012" name="Science">
        <title>The Paleozoic origin of enzymatic lignin decomposition reconstructed from 31 fungal genomes.</title>
        <authorList>
            <person name="Floudas D."/>
            <person name="Binder M."/>
            <person name="Riley R."/>
            <person name="Barry K."/>
            <person name="Blanchette R.A."/>
            <person name="Henrissat B."/>
            <person name="Martinez A.T."/>
            <person name="Otillar R."/>
            <person name="Spatafora J.W."/>
            <person name="Yadav J.S."/>
            <person name="Aerts A."/>
            <person name="Benoit I."/>
            <person name="Boyd A."/>
            <person name="Carlson A."/>
            <person name="Copeland A."/>
            <person name="Coutinho P.M."/>
            <person name="de Vries R.P."/>
            <person name="Ferreira P."/>
            <person name="Findley K."/>
            <person name="Foster B."/>
            <person name="Gaskell J."/>
            <person name="Glotzer D."/>
            <person name="Gorecki P."/>
            <person name="Heitman J."/>
            <person name="Hesse C."/>
            <person name="Hori C."/>
            <person name="Igarashi K."/>
            <person name="Jurgens J.A."/>
            <person name="Kallen N."/>
            <person name="Kersten P."/>
            <person name="Kohler A."/>
            <person name="Kuees U."/>
            <person name="Kumar T.K.A."/>
            <person name="Kuo A."/>
            <person name="LaButti K."/>
            <person name="Larrondo L.F."/>
            <person name="Lindquist E."/>
            <person name="Ling A."/>
            <person name="Lombard V."/>
            <person name="Lucas S."/>
            <person name="Lundell T."/>
            <person name="Martin R."/>
            <person name="McLaughlin D.J."/>
            <person name="Morgenstern I."/>
            <person name="Morin E."/>
            <person name="Murat C."/>
            <person name="Nagy L.G."/>
            <person name="Nolan M."/>
            <person name="Ohm R.A."/>
            <person name="Patyshakuliyeva A."/>
            <person name="Rokas A."/>
            <person name="Ruiz-Duenas F.J."/>
            <person name="Sabat G."/>
            <person name="Salamov A."/>
            <person name="Samejima M."/>
            <person name="Schmutz J."/>
            <person name="Slot J.C."/>
            <person name="St John F."/>
            <person name="Stenlid J."/>
            <person name="Sun H."/>
            <person name="Sun S."/>
            <person name="Syed K."/>
            <person name="Tsang A."/>
            <person name="Wiebenga A."/>
            <person name="Young D."/>
            <person name="Pisabarro A."/>
            <person name="Eastwood D.C."/>
            <person name="Martin F."/>
            <person name="Cullen D."/>
            <person name="Grigoriev I.V."/>
            <person name="Hibbett D.S."/>
        </authorList>
    </citation>
    <scope>NUCLEOTIDE SEQUENCE</scope>
    <source>
        <strain evidence="4">FP-58527</strain>
    </source>
</reference>
<feature type="region of interest" description="Disordered" evidence="1">
    <location>
        <begin position="475"/>
        <end position="539"/>
    </location>
</feature>
<dbReference type="PROSITE" id="PS50003">
    <property type="entry name" value="PH_DOMAIN"/>
    <property type="match status" value="1"/>
</dbReference>
<dbReference type="InterPro" id="IPR053005">
    <property type="entry name" value="Nuclear_Pos-Cytoskel_Interact"/>
</dbReference>
<feature type="compositionally biased region" description="Pro residues" evidence="1">
    <location>
        <begin position="26"/>
        <end position="46"/>
    </location>
</feature>
<dbReference type="OrthoDB" id="2149224at2759"/>
<dbReference type="GO" id="GO:0005938">
    <property type="term" value="C:cell cortex"/>
    <property type="evidence" value="ECO:0007669"/>
    <property type="project" value="InterPro"/>
</dbReference>
<dbReference type="PANTHER" id="PTHR28190">
    <property type="entry name" value="NUCLEAR MIGRATION PROTEIN NUM1"/>
    <property type="match status" value="1"/>
</dbReference>
<dbReference type="InterPro" id="IPR024774">
    <property type="entry name" value="PH_dom-Mcp5-type"/>
</dbReference>